<name>A0A9Q5VLX8_PISSA</name>
<keyword evidence="2" id="KW-1185">Reference proteome</keyword>
<protein>
    <submittedName>
        <fullName evidence="1">Rhamnose-proton symporter</fullName>
    </submittedName>
</protein>
<dbReference type="EMBL" id="CP038908">
    <property type="protein sequence ID" value="QGO04419.1"/>
    <property type="molecule type" value="Genomic_DNA"/>
</dbReference>
<proteinExistence type="predicted"/>
<dbReference type="RefSeq" id="WP_032126366.1">
    <property type="nucleotide sequence ID" value="NZ_CP012413.1"/>
</dbReference>
<dbReference type="Proteomes" id="UP000422232">
    <property type="component" value="Chromosome"/>
</dbReference>
<sequence>MLTKSLLLLSVAGVMNGSFVTPSRYIKTFSYSVLWLIYSFIGLIVTPWAALFMTTNIHLTDYQKLTGYVSAMLIIGGLVFGFGQIALINAIRRVGLALSFAVNLGVGVALGSLFTFFYKAQGVQLIHSVLIISAVLLIVIGLTMYYFSFNIENRKNKNSFYMGWLCAFTAGLASGFQNVVFIIAISNSGYFSGVNLFWVWPPFLSVAGLITGAYFLFNALNYDKEDCINKNSYNLQSLLKNLFLITAMGILFTGSLALYSLGMYGIDHKGQVIGWPIFIVLIILSSQLWGWIYKENINTSRKQKIFAISSIFLFLFSIVVLSLST</sequence>
<evidence type="ECO:0000313" key="2">
    <source>
        <dbReference type="Proteomes" id="UP000422232"/>
    </source>
</evidence>
<reference evidence="1 2" key="1">
    <citation type="submission" date="2019-04" db="EMBL/GenBank/DDBJ databases">
        <title>Complete genome sequencing of Piscirickettsia salmonis strain Psal-009.</title>
        <authorList>
            <person name="Schober I."/>
            <person name="Bunk B."/>
            <person name="Sproer C."/>
            <person name="Carril G.P."/>
            <person name="Riedel T."/>
            <person name="Flores-Herrera P.A."/>
            <person name="Nourdin-Galindo G."/>
            <person name="Marshall S.H."/>
            <person name="Overmann J."/>
        </authorList>
    </citation>
    <scope>NUCLEOTIDE SEQUENCE [LARGE SCALE GENOMIC DNA]</scope>
    <source>
        <strain evidence="1 2">Psal-009</strain>
    </source>
</reference>
<evidence type="ECO:0000313" key="1">
    <source>
        <dbReference type="EMBL" id="QGO04419.1"/>
    </source>
</evidence>
<dbReference type="GeneID" id="66739483"/>
<gene>
    <name evidence="1" type="ORF">Psal009_00285</name>
</gene>
<accession>A0A9Q5VLX8</accession>
<dbReference type="AlphaFoldDB" id="A0A9Q5VLX8"/>
<organism evidence="1 2">
    <name type="scientific">Piscirickettsia salmonis</name>
    <dbReference type="NCBI Taxonomy" id="1238"/>
    <lineage>
        <taxon>Bacteria</taxon>
        <taxon>Pseudomonadati</taxon>
        <taxon>Pseudomonadota</taxon>
        <taxon>Gammaproteobacteria</taxon>
        <taxon>Thiotrichales</taxon>
        <taxon>Piscirickettsiaceae</taxon>
        <taxon>Piscirickettsia</taxon>
    </lineage>
</organism>